<dbReference type="Proteomes" id="UP000031512">
    <property type="component" value="Chromosome 3"/>
</dbReference>
<name>L0B0V3_THEEQ</name>
<dbReference type="KEGG" id="beq:BEWA_008450"/>
<dbReference type="GeneID" id="15805283"/>
<evidence type="ECO:0000256" key="1">
    <source>
        <dbReference type="SAM" id="MobiDB-lite"/>
    </source>
</evidence>
<dbReference type="VEuPathDB" id="PiroplasmaDB:BEWA_008450"/>
<proteinExistence type="predicted"/>
<protein>
    <submittedName>
        <fullName evidence="2">Uncharacterized protein</fullName>
    </submittedName>
</protein>
<reference evidence="2 3" key="1">
    <citation type="journal article" date="2012" name="BMC Genomics">
        <title>Comparative genomic analysis and phylogenetic position of Theileria equi.</title>
        <authorList>
            <person name="Kappmeyer L.S."/>
            <person name="Thiagarajan M."/>
            <person name="Herndon D.R."/>
            <person name="Ramsay J.D."/>
            <person name="Caler E."/>
            <person name="Djikeng A."/>
            <person name="Gillespie J.J."/>
            <person name="Lau A.O."/>
            <person name="Roalson E.H."/>
            <person name="Silva J.C."/>
            <person name="Silva M.G."/>
            <person name="Suarez C.E."/>
            <person name="Ueti M.W."/>
            <person name="Nene V.M."/>
            <person name="Mealey R.H."/>
            <person name="Knowles D.P."/>
            <person name="Brayton K.A."/>
        </authorList>
    </citation>
    <scope>NUCLEOTIDE SEQUENCE [LARGE SCALE GENOMIC DNA]</scope>
    <source>
        <strain evidence="2 3">WA</strain>
    </source>
</reference>
<gene>
    <name evidence="2" type="ORF">BEWA_008450</name>
</gene>
<accession>L0B0V3</accession>
<sequence>MSPDKYNLADKPQDFVSSQSVPFRRNSLLHMIGSFGAGTSAPTSRSNLKRHRSDN</sequence>
<dbReference type="AlphaFoldDB" id="L0B0V3"/>
<evidence type="ECO:0000313" key="2">
    <source>
        <dbReference type="EMBL" id="AFZ81435.1"/>
    </source>
</evidence>
<feature type="region of interest" description="Disordered" evidence="1">
    <location>
        <begin position="34"/>
        <end position="55"/>
    </location>
</feature>
<organism evidence="2 3">
    <name type="scientific">Theileria equi strain WA</name>
    <dbReference type="NCBI Taxonomy" id="1537102"/>
    <lineage>
        <taxon>Eukaryota</taxon>
        <taxon>Sar</taxon>
        <taxon>Alveolata</taxon>
        <taxon>Apicomplexa</taxon>
        <taxon>Aconoidasida</taxon>
        <taxon>Piroplasmida</taxon>
        <taxon>Theileriidae</taxon>
        <taxon>Theileria</taxon>
    </lineage>
</organism>
<dbReference type="RefSeq" id="XP_004831101.1">
    <property type="nucleotide sequence ID" value="XM_004831044.1"/>
</dbReference>
<evidence type="ECO:0000313" key="3">
    <source>
        <dbReference type="Proteomes" id="UP000031512"/>
    </source>
</evidence>
<dbReference type="EMBL" id="CP001670">
    <property type="protein sequence ID" value="AFZ81435.1"/>
    <property type="molecule type" value="Genomic_DNA"/>
</dbReference>
<keyword evidence="3" id="KW-1185">Reference proteome</keyword>